<keyword evidence="1" id="KW-0732">Signal</keyword>
<keyword evidence="4" id="KW-1185">Reference proteome</keyword>
<dbReference type="PANTHER" id="PTHR11161:SF0">
    <property type="entry name" value="O-ACYLTRANSFERASE LIKE PROTEIN"/>
    <property type="match status" value="1"/>
</dbReference>
<feature type="signal peptide" evidence="1">
    <location>
        <begin position="1"/>
        <end position="20"/>
    </location>
</feature>
<evidence type="ECO:0000256" key="1">
    <source>
        <dbReference type="SAM" id="SignalP"/>
    </source>
</evidence>
<dbReference type="OrthoDB" id="118951at2759"/>
<evidence type="ECO:0000313" key="3">
    <source>
        <dbReference type="EMBL" id="GBM36610.1"/>
    </source>
</evidence>
<protein>
    <recommendedName>
        <fullName evidence="2">Nose resistant-to-fluoxetine protein N-terminal domain-containing protein</fullName>
    </recommendedName>
</protein>
<dbReference type="Pfam" id="PF20146">
    <property type="entry name" value="NRF"/>
    <property type="match status" value="1"/>
</dbReference>
<evidence type="ECO:0000259" key="2">
    <source>
        <dbReference type="SMART" id="SM00703"/>
    </source>
</evidence>
<sequence length="203" mass="22496">MKLFAFISSIFYVVFLLIRAEEFSSTEANDSAVVDAFENSVAGMENNIKSFMNNIMKEMLPHAIRIGLHSEASLTCLFDLTKILRGVQKLEAWAVRMMDATGKPSGGLMEGTSTALGDYDECLDVKSPSGYPVTGEYCLLEIKPPGSIVDAMKDYQVNKERTNHSIANTKSVTMKSLLLIPSNCRCLVTNGFLKFLIQLQDFE</sequence>
<proteinExistence type="predicted"/>
<name>A0A4Y2F502_ARAVE</name>
<evidence type="ECO:0000313" key="4">
    <source>
        <dbReference type="Proteomes" id="UP000499080"/>
    </source>
</evidence>
<accession>A0A4Y2F502</accession>
<comment type="caution">
    <text evidence="3">The sequence shown here is derived from an EMBL/GenBank/DDBJ whole genome shotgun (WGS) entry which is preliminary data.</text>
</comment>
<dbReference type="InterPro" id="IPR006621">
    <property type="entry name" value="Nose-resist-to-fluoxetine_N"/>
</dbReference>
<dbReference type="InterPro" id="IPR052728">
    <property type="entry name" value="O2_lipid_transport_reg"/>
</dbReference>
<dbReference type="SMART" id="SM00703">
    <property type="entry name" value="NRF"/>
    <property type="match status" value="1"/>
</dbReference>
<dbReference type="Proteomes" id="UP000499080">
    <property type="component" value="Unassembled WGS sequence"/>
</dbReference>
<organism evidence="3 4">
    <name type="scientific">Araneus ventricosus</name>
    <name type="common">Orbweaver spider</name>
    <name type="synonym">Epeira ventricosa</name>
    <dbReference type="NCBI Taxonomy" id="182803"/>
    <lineage>
        <taxon>Eukaryota</taxon>
        <taxon>Metazoa</taxon>
        <taxon>Ecdysozoa</taxon>
        <taxon>Arthropoda</taxon>
        <taxon>Chelicerata</taxon>
        <taxon>Arachnida</taxon>
        <taxon>Araneae</taxon>
        <taxon>Araneomorphae</taxon>
        <taxon>Entelegynae</taxon>
        <taxon>Araneoidea</taxon>
        <taxon>Araneidae</taxon>
        <taxon>Araneus</taxon>
    </lineage>
</organism>
<feature type="chain" id="PRO_5021483867" description="Nose resistant-to-fluoxetine protein N-terminal domain-containing protein" evidence="1">
    <location>
        <begin position="21"/>
        <end position="203"/>
    </location>
</feature>
<reference evidence="3 4" key="1">
    <citation type="journal article" date="2019" name="Sci. Rep.">
        <title>Orb-weaving spider Araneus ventricosus genome elucidates the spidroin gene catalogue.</title>
        <authorList>
            <person name="Kono N."/>
            <person name="Nakamura H."/>
            <person name="Ohtoshi R."/>
            <person name="Moran D.A.P."/>
            <person name="Shinohara A."/>
            <person name="Yoshida Y."/>
            <person name="Fujiwara M."/>
            <person name="Mori M."/>
            <person name="Tomita M."/>
            <person name="Arakawa K."/>
        </authorList>
    </citation>
    <scope>NUCLEOTIDE SEQUENCE [LARGE SCALE GENOMIC DNA]</scope>
</reference>
<dbReference type="AlphaFoldDB" id="A0A4Y2F502"/>
<dbReference type="EMBL" id="BGPR01000816">
    <property type="protein sequence ID" value="GBM36610.1"/>
    <property type="molecule type" value="Genomic_DNA"/>
</dbReference>
<gene>
    <name evidence="3" type="ORF">AVEN_170777_1</name>
</gene>
<dbReference type="PANTHER" id="PTHR11161">
    <property type="entry name" value="O-ACYLTRANSFERASE"/>
    <property type="match status" value="1"/>
</dbReference>
<feature type="domain" description="Nose resistant-to-fluoxetine protein N-terminal" evidence="2">
    <location>
        <begin position="73"/>
        <end position="203"/>
    </location>
</feature>